<keyword evidence="5 6" id="KW-0067">ATP-binding</keyword>
<keyword evidence="3 6" id="KW-0547">Nucleotide-binding</keyword>
<evidence type="ECO:0000256" key="7">
    <source>
        <dbReference type="RuleBase" id="RU000304"/>
    </source>
</evidence>
<dbReference type="InterPro" id="IPR000719">
    <property type="entry name" value="Prot_kinase_dom"/>
</dbReference>
<proteinExistence type="inferred from homology"/>
<evidence type="ECO:0000256" key="1">
    <source>
        <dbReference type="ARBA" id="ARBA00022527"/>
    </source>
</evidence>
<dbReference type="SMART" id="SM00220">
    <property type="entry name" value="S_TKc"/>
    <property type="match status" value="1"/>
</dbReference>
<keyword evidence="2" id="KW-0808">Transferase</keyword>
<dbReference type="PROSITE" id="PS00108">
    <property type="entry name" value="PROTEIN_KINASE_ST"/>
    <property type="match status" value="1"/>
</dbReference>
<dbReference type="GO" id="GO:0005737">
    <property type="term" value="C:cytoplasm"/>
    <property type="evidence" value="ECO:0000318"/>
    <property type="project" value="GO_Central"/>
</dbReference>
<dbReference type="InterPro" id="IPR008271">
    <property type="entry name" value="Ser/Thr_kinase_AS"/>
</dbReference>
<comment type="similarity">
    <text evidence="7">Belongs to the protein kinase superfamily.</text>
</comment>
<evidence type="ECO:0000313" key="10">
    <source>
        <dbReference type="Proteomes" id="UP000027120"/>
    </source>
</evidence>
<dbReference type="AlphaFoldDB" id="A0A067GID2"/>
<dbReference type="InterPro" id="IPR051681">
    <property type="entry name" value="Ser/Thr_Kinases-Pseudokinases"/>
</dbReference>
<dbReference type="Gene3D" id="1.10.510.10">
    <property type="entry name" value="Transferase(Phosphotransferase) domain 1"/>
    <property type="match status" value="2"/>
</dbReference>
<dbReference type="InterPro" id="IPR011009">
    <property type="entry name" value="Kinase-like_dom_sf"/>
</dbReference>
<feature type="binding site" evidence="6">
    <location>
        <position position="91"/>
    </location>
    <ligand>
        <name>ATP</name>
        <dbReference type="ChEBI" id="CHEBI:30616"/>
    </ligand>
</feature>
<dbReference type="SMR" id="A0A067GID2"/>
<dbReference type="Gene3D" id="3.30.200.20">
    <property type="entry name" value="Phosphorylase Kinase, domain 1"/>
    <property type="match status" value="1"/>
</dbReference>
<dbReference type="STRING" id="2711.A0A067GID2"/>
<dbReference type="PANTHER" id="PTHR44329">
    <property type="entry name" value="SERINE/THREONINE-PROTEIN KINASE TNNI3K-RELATED"/>
    <property type="match status" value="1"/>
</dbReference>
<dbReference type="Pfam" id="PF07714">
    <property type="entry name" value="PK_Tyr_Ser-Thr"/>
    <property type="match status" value="1"/>
</dbReference>
<organism evidence="9 10">
    <name type="scientific">Citrus sinensis</name>
    <name type="common">Sweet orange</name>
    <name type="synonym">Citrus aurantium var. sinensis</name>
    <dbReference type="NCBI Taxonomy" id="2711"/>
    <lineage>
        <taxon>Eukaryota</taxon>
        <taxon>Viridiplantae</taxon>
        <taxon>Streptophyta</taxon>
        <taxon>Embryophyta</taxon>
        <taxon>Tracheophyta</taxon>
        <taxon>Spermatophyta</taxon>
        <taxon>Magnoliopsida</taxon>
        <taxon>eudicotyledons</taxon>
        <taxon>Gunneridae</taxon>
        <taxon>Pentapetalae</taxon>
        <taxon>rosids</taxon>
        <taxon>malvids</taxon>
        <taxon>Sapindales</taxon>
        <taxon>Rutaceae</taxon>
        <taxon>Aurantioideae</taxon>
        <taxon>Citrus</taxon>
    </lineage>
</organism>
<dbReference type="InterPro" id="IPR017441">
    <property type="entry name" value="Protein_kinase_ATP_BS"/>
</dbReference>
<evidence type="ECO:0000256" key="3">
    <source>
        <dbReference type="ARBA" id="ARBA00022741"/>
    </source>
</evidence>
<keyword evidence="4" id="KW-0418">Kinase</keyword>
<dbReference type="GO" id="GO:0007165">
    <property type="term" value="P:signal transduction"/>
    <property type="evidence" value="ECO:0000318"/>
    <property type="project" value="GO_Central"/>
</dbReference>
<evidence type="ECO:0000313" key="9">
    <source>
        <dbReference type="EMBL" id="KDO79483.1"/>
    </source>
</evidence>
<dbReference type="GO" id="GO:0004674">
    <property type="term" value="F:protein serine/threonine kinase activity"/>
    <property type="evidence" value="ECO:0007669"/>
    <property type="project" value="UniProtKB-KW"/>
</dbReference>
<evidence type="ECO:0000256" key="2">
    <source>
        <dbReference type="ARBA" id="ARBA00022679"/>
    </source>
</evidence>
<keyword evidence="10" id="KW-1185">Reference proteome</keyword>
<name>A0A067GID2_CITSI</name>
<dbReference type="GO" id="GO:0005524">
    <property type="term" value="F:ATP binding"/>
    <property type="evidence" value="ECO:0007669"/>
    <property type="project" value="UniProtKB-UniRule"/>
</dbReference>
<dbReference type="InterPro" id="IPR001245">
    <property type="entry name" value="Ser-Thr/Tyr_kinase_cat_dom"/>
</dbReference>
<dbReference type="PANTHER" id="PTHR44329:SF84">
    <property type="entry name" value="PROTEIN KINASE LIKE PROTEIN"/>
    <property type="match status" value="1"/>
</dbReference>
<sequence length="336" mass="38323">MAEPVVKKEGESFELSFPLFDDNTGDTSCPLTKACDADDDDDEEYDNEFVFDIDASVLVDHRSVLLQKMIGEGSYSIVYKGFYGCEPVAVKVIQPCNALAVSREHKEKFQREVTLLSKMKHENILKFVGASVQPTMMIITELMRGETLQRYLWSTRPKRLDLKHSISFALDISRAMEYLHANSVIHRDLKPSNLLLTEDKKQVKLADFGLAREEVMDEMTCEAGTYRWMAPENERPSLENLSEDMVALLKSCWAEDPKVRPEFAEITITLTNILQNLRSADTPIPPKLVEIVDPKSTMNNDCMATVHAITKFNEKGKKRRSYLPSFLKRFAGCFYK</sequence>
<evidence type="ECO:0000259" key="8">
    <source>
        <dbReference type="PROSITE" id="PS50011"/>
    </source>
</evidence>
<gene>
    <name evidence="9" type="ORF">CISIN_1g019780mg</name>
</gene>
<protein>
    <recommendedName>
        <fullName evidence="8">Protein kinase domain-containing protein</fullName>
    </recommendedName>
</protein>
<dbReference type="GO" id="GO:0004672">
    <property type="term" value="F:protein kinase activity"/>
    <property type="evidence" value="ECO:0000318"/>
    <property type="project" value="GO_Central"/>
</dbReference>
<dbReference type="PROSITE" id="PS00107">
    <property type="entry name" value="PROTEIN_KINASE_ATP"/>
    <property type="match status" value="1"/>
</dbReference>
<dbReference type="SUPFAM" id="SSF56112">
    <property type="entry name" value="Protein kinase-like (PK-like)"/>
    <property type="match status" value="1"/>
</dbReference>
<feature type="domain" description="Protein kinase" evidence="8">
    <location>
        <begin position="64"/>
        <end position="336"/>
    </location>
</feature>
<evidence type="ECO:0000256" key="6">
    <source>
        <dbReference type="PROSITE-ProRule" id="PRU10141"/>
    </source>
</evidence>
<dbReference type="EMBL" id="KK784878">
    <property type="protein sequence ID" value="KDO79483.1"/>
    <property type="molecule type" value="Genomic_DNA"/>
</dbReference>
<accession>A0A067GID2</accession>
<dbReference type="Proteomes" id="UP000027120">
    <property type="component" value="Unassembled WGS sequence"/>
</dbReference>
<reference evidence="9 10" key="1">
    <citation type="submission" date="2014-04" db="EMBL/GenBank/DDBJ databases">
        <authorList>
            <consortium name="International Citrus Genome Consortium"/>
            <person name="Gmitter F."/>
            <person name="Chen C."/>
            <person name="Farmerie W."/>
            <person name="Harkins T."/>
            <person name="Desany B."/>
            <person name="Mohiuddin M."/>
            <person name="Kodira C."/>
            <person name="Borodovsky M."/>
            <person name="Lomsadze A."/>
            <person name="Burns P."/>
            <person name="Jenkins J."/>
            <person name="Prochnik S."/>
            <person name="Shu S."/>
            <person name="Chapman J."/>
            <person name="Pitluck S."/>
            <person name="Schmutz J."/>
            <person name="Rokhsar D."/>
        </authorList>
    </citation>
    <scope>NUCLEOTIDE SEQUENCE</scope>
</reference>
<evidence type="ECO:0000256" key="4">
    <source>
        <dbReference type="ARBA" id="ARBA00022777"/>
    </source>
</evidence>
<keyword evidence="1 7" id="KW-0723">Serine/threonine-protein kinase</keyword>
<dbReference type="PROSITE" id="PS50011">
    <property type="entry name" value="PROTEIN_KINASE_DOM"/>
    <property type="match status" value="1"/>
</dbReference>
<evidence type="ECO:0000256" key="5">
    <source>
        <dbReference type="ARBA" id="ARBA00022840"/>
    </source>
</evidence>